<protein>
    <recommendedName>
        <fullName evidence="6">DUF4315 family protein</fullName>
    </recommendedName>
</protein>
<dbReference type="EMBL" id="JABXJK010000048">
    <property type="protein sequence ID" value="MBA0972794.1"/>
    <property type="molecule type" value="Genomic_DNA"/>
</dbReference>
<feature type="coiled-coil region" evidence="1">
    <location>
        <begin position="6"/>
        <end position="40"/>
    </location>
</feature>
<gene>
    <name evidence="2" type="ORF">HWH42_09405</name>
    <name evidence="3" type="ORF">QRX88_15455</name>
</gene>
<reference evidence="3 5" key="2">
    <citation type="submission" date="2023-06" db="EMBL/GenBank/DDBJ databases">
        <title>Acute promotion of culturable opportunistic pathogens and persistent increase of antibiotic resistance following antibiotic exposure in mouse gut microbiota.</title>
        <authorList>
            <person name="Li L."/>
            <person name="Wang B."/>
            <person name="Sun Y."/>
            <person name="Wang M."/>
            <person name="Xu H."/>
        </authorList>
    </citation>
    <scope>NUCLEOTIDE SEQUENCE [LARGE SCALE GENOMIC DNA]</scope>
    <source>
        <strain evidence="3 5">CRI2_2</strain>
    </source>
</reference>
<dbReference type="RefSeq" id="WP_103301172.1">
    <property type="nucleotide sequence ID" value="NZ_CAJSZC010000008.1"/>
</dbReference>
<dbReference type="Proteomes" id="UP000571857">
    <property type="component" value="Unassembled WGS sequence"/>
</dbReference>
<keyword evidence="1" id="KW-0175">Coiled coil</keyword>
<evidence type="ECO:0008006" key="6">
    <source>
        <dbReference type="Google" id="ProtNLM"/>
    </source>
</evidence>
<evidence type="ECO:0000256" key="1">
    <source>
        <dbReference type="SAM" id="Coils"/>
    </source>
</evidence>
<evidence type="ECO:0000313" key="3">
    <source>
        <dbReference type="EMBL" id="MDL4937100.1"/>
    </source>
</evidence>
<dbReference type="Proteomes" id="UP001241571">
    <property type="component" value="Unassembled WGS sequence"/>
</dbReference>
<accession>A0ABD4ZWL8</accession>
<organism evidence="3 5">
    <name type="scientific">Enterococcus gallinarum</name>
    <dbReference type="NCBI Taxonomy" id="1353"/>
    <lineage>
        <taxon>Bacteria</taxon>
        <taxon>Bacillati</taxon>
        <taxon>Bacillota</taxon>
        <taxon>Bacilli</taxon>
        <taxon>Lactobacillales</taxon>
        <taxon>Enterococcaceae</taxon>
        <taxon>Enterococcus</taxon>
    </lineage>
</organism>
<dbReference type="EMBL" id="JASUBT010000013">
    <property type="protein sequence ID" value="MDL4937100.1"/>
    <property type="molecule type" value="Genomic_DNA"/>
</dbReference>
<sequence>MPQSKLDKLRSKLEESQNKKEKLNVVIKKLQVQIAEEESRGFRSVIEELELSYEDAILLLKNHPPQVPEKENEVLVIQEEENIEGEENSYESI</sequence>
<name>A0ABD4ZWL8_ENTGA</name>
<proteinExistence type="predicted"/>
<reference evidence="2 4" key="1">
    <citation type="submission" date="2020-06" db="EMBL/GenBank/DDBJ databases">
        <title>Crossreactivity between MHC class I-restricted antigens from cancer cells and an enterococcal bacteriophage.</title>
        <authorList>
            <person name="Fluckiger A."/>
            <person name="Daillere R."/>
            <person name="Sassi M."/>
            <person name="Cattoir V."/>
            <person name="Kroemer G."/>
            <person name="Zitvogel L."/>
        </authorList>
    </citation>
    <scope>NUCLEOTIDE SEQUENCE [LARGE SCALE GENOMIC DNA]</scope>
    <source>
        <strain evidence="2 4">EG4</strain>
    </source>
</reference>
<evidence type="ECO:0000313" key="4">
    <source>
        <dbReference type="Proteomes" id="UP000571857"/>
    </source>
</evidence>
<evidence type="ECO:0000313" key="5">
    <source>
        <dbReference type="Proteomes" id="UP001241571"/>
    </source>
</evidence>
<dbReference type="AlphaFoldDB" id="A0ABD4ZWL8"/>
<comment type="caution">
    <text evidence="3">The sequence shown here is derived from an EMBL/GenBank/DDBJ whole genome shotgun (WGS) entry which is preliminary data.</text>
</comment>
<evidence type="ECO:0000313" key="2">
    <source>
        <dbReference type="EMBL" id="MBA0972794.1"/>
    </source>
</evidence>